<proteinExistence type="predicted"/>
<evidence type="ECO:0000313" key="1">
    <source>
        <dbReference type="EMBL" id="ABD71043.1"/>
    </source>
</evidence>
<dbReference type="Proteomes" id="UP000008332">
    <property type="component" value="Chromosome"/>
</dbReference>
<dbReference type="HOGENOM" id="CLU_1271465_0_0_4"/>
<name>Q21T60_ALBFT</name>
<protein>
    <recommendedName>
        <fullName evidence="3">MSHA biogenesis protein MshJ</fullName>
    </recommendedName>
</protein>
<dbReference type="RefSeq" id="WP_011465606.1">
    <property type="nucleotide sequence ID" value="NC_007908.1"/>
</dbReference>
<evidence type="ECO:0008006" key="3">
    <source>
        <dbReference type="Google" id="ProtNLM"/>
    </source>
</evidence>
<dbReference type="KEGG" id="rfr:Rfer_3334"/>
<evidence type="ECO:0000313" key="2">
    <source>
        <dbReference type="Proteomes" id="UP000008332"/>
    </source>
</evidence>
<gene>
    <name evidence="1" type="ordered locus">Rfer_3334</name>
</gene>
<sequence>MKLWWKAWWGVQSGRINALSLRERVFLFLAVIASCMALADVLWLSPAQLAHRQLTQRFEKQSADLQRARDELKTVAQPADVGRAARDEIAAVKMQLDSVNQTIKEVLPGTARATPLAQALNHLLRRHAGLTLVRTSAVAPEVSSSQPGQTAGTAALPPGLTRQGIELTVSGAYPDLTQYVQTLENEMPQVRWGVMTLKSDKLPPELTLQLFLLEVQP</sequence>
<dbReference type="OrthoDB" id="9151209at2"/>
<dbReference type="AlphaFoldDB" id="Q21T60"/>
<organism evidence="1 2">
    <name type="scientific">Albidiferax ferrireducens (strain ATCC BAA-621 / DSM 15236 / T118)</name>
    <name type="common">Rhodoferax ferrireducens</name>
    <dbReference type="NCBI Taxonomy" id="338969"/>
    <lineage>
        <taxon>Bacteria</taxon>
        <taxon>Pseudomonadati</taxon>
        <taxon>Pseudomonadota</taxon>
        <taxon>Betaproteobacteria</taxon>
        <taxon>Burkholderiales</taxon>
        <taxon>Comamonadaceae</taxon>
        <taxon>Rhodoferax</taxon>
    </lineage>
</organism>
<dbReference type="PROSITE" id="PS51257">
    <property type="entry name" value="PROKAR_LIPOPROTEIN"/>
    <property type="match status" value="1"/>
</dbReference>
<accession>Q21T60</accession>
<dbReference type="EMBL" id="CP000267">
    <property type="protein sequence ID" value="ABD71043.1"/>
    <property type="molecule type" value="Genomic_DNA"/>
</dbReference>
<reference evidence="2" key="1">
    <citation type="submission" date="2006-02" db="EMBL/GenBank/DDBJ databases">
        <title>Complete sequence of chromosome of Rhodoferax ferrireducens DSM 15236.</title>
        <authorList>
            <person name="Copeland A."/>
            <person name="Lucas S."/>
            <person name="Lapidus A."/>
            <person name="Barry K."/>
            <person name="Detter J.C."/>
            <person name="Glavina del Rio T."/>
            <person name="Hammon N."/>
            <person name="Israni S."/>
            <person name="Pitluck S."/>
            <person name="Brettin T."/>
            <person name="Bruce D."/>
            <person name="Han C."/>
            <person name="Tapia R."/>
            <person name="Gilna P."/>
            <person name="Kiss H."/>
            <person name="Schmutz J."/>
            <person name="Larimer F."/>
            <person name="Land M."/>
            <person name="Kyrpides N."/>
            <person name="Ivanova N."/>
            <person name="Richardson P."/>
        </authorList>
    </citation>
    <scope>NUCLEOTIDE SEQUENCE [LARGE SCALE GENOMIC DNA]</scope>
    <source>
        <strain evidence="2">ATCC BAA-621 / DSM 15236 / T118</strain>
    </source>
</reference>
<keyword evidence="2" id="KW-1185">Reference proteome</keyword>
<dbReference type="STRING" id="338969.Rfer_3334"/>